<evidence type="ECO:0000313" key="3">
    <source>
        <dbReference type="Proteomes" id="UP000248731"/>
    </source>
</evidence>
<accession>A0A2X4TDI6</accession>
<feature type="transmembrane region" description="Helical" evidence="1">
    <location>
        <begin position="59"/>
        <end position="81"/>
    </location>
</feature>
<evidence type="ECO:0000313" key="2">
    <source>
        <dbReference type="EMBL" id="SQI25387.1"/>
    </source>
</evidence>
<keyword evidence="1" id="KW-1133">Transmembrane helix</keyword>
<dbReference type="EMBL" id="LS483466">
    <property type="protein sequence ID" value="SQI25387.1"/>
    <property type="molecule type" value="Genomic_DNA"/>
</dbReference>
<name>A0A2X4TDI6_SALER</name>
<evidence type="ECO:0000256" key="1">
    <source>
        <dbReference type="SAM" id="Phobius"/>
    </source>
</evidence>
<gene>
    <name evidence="2" type="ORF">NCTC7307_03327</name>
</gene>
<reference evidence="2 3" key="1">
    <citation type="submission" date="2018-06" db="EMBL/GenBank/DDBJ databases">
        <authorList>
            <consortium name="Pathogen Informatics"/>
            <person name="Doyle S."/>
        </authorList>
    </citation>
    <scope>NUCLEOTIDE SEQUENCE [LARGE SCALE GENOMIC DNA]</scope>
    <source>
        <strain evidence="2 3">NCTC7307</strain>
    </source>
</reference>
<keyword evidence="3" id="KW-1185">Reference proteome</keyword>
<keyword evidence="1" id="KW-0812">Transmembrane</keyword>
<protein>
    <submittedName>
        <fullName evidence="2">Uncharacterized protein</fullName>
    </submittedName>
</protein>
<proteinExistence type="predicted"/>
<organism evidence="2 3">
    <name type="scientific">Salmonella enterica subsp. arizonae</name>
    <dbReference type="NCBI Taxonomy" id="59203"/>
    <lineage>
        <taxon>Bacteria</taxon>
        <taxon>Pseudomonadati</taxon>
        <taxon>Pseudomonadota</taxon>
        <taxon>Gammaproteobacteria</taxon>
        <taxon>Enterobacterales</taxon>
        <taxon>Enterobacteriaceae</taxon>
        <taxon>Salmonella</taxon>
    </lineage>
</organism>
<sequence length="86" mass="9791">MQSQSILHVRRYEYHRADMSFGYLRHQSGAGGAGKLAQLALIASFCRQRVTLFFRHNGCLYLFLFYAALYASSFRLLHGWLCAGAV</sequence>
<keyword evidence="1" id="KW-0472">Membrane</keyword>
<dbReference type="Proteomes" id="UP000248731">
    <property type="component" value="Chromosome 1"/>
</dbReference>
<dbReference type="AlphaFoldDB" id="A0A2X4TDI6"/>